<dbReference type="EMBL" id="AKHW03001485">
    <property type="protein sequence ID" value="KYO42192.1"/>
    <property type="molecule type" value="Genomic_DNA"/>
</dbReference>
<protein>
    <submittedName>
        <fullName evidence="2">Uncharacterized protein</fullName>
    </submittedName>
</protein>
<name>A0A151NZ85_ALLMI</name>
<organism evidence="2 3">
    <name type="scientific">Alligator mississippiensis</name>
    <name type="common">American alligator</name>
    <dbReference type="NCBI Taxonomy" id="8496"/>
    <lineage>
        <taxon>Eukaryota</taxon>
        <taxon>Metazoa</taxon>
        <taxon>Chordata</taxon>
        <taxon>Craniata</taxon>
        <taxon>Vertebrata</taxon>
        <taxon>Euteleostomi</taxon>
        <taxon>Archelosauria</taxon>
        <taxon>Archosauria</taxon>
        <taxon>Crocodylia</taxon>
        <taxon>Alligatoridae</taxon>
        <taxon>Alligatorinae</taxon>
        <taxon>Alligator</taxon>
    </lineage>
</organism>
<dbReference type="Proteomes" id="UP000050525">
    <property type="component" value="Unassembled WGS sequence"/>
</dbReference>
<accession>A0A151NZ85</accession>
<evidence type="ECO:0000313" key="2">
    <source>
        <dbReference type="EMBL" id="KYO42192.1"/>
    </source>
</evidence>
<evidence type="ECO:0000313" key="3">
    <source>
        <dbReference type="Proteomes" id="UP000050525"/>
    </source>
</evidence>
<proteinExistence type="predicted"/>
<reference evidence="2 3" key="1">
    <citation type="journal article" date="2012" name="Genome Biol.">
        <title>Sequencing three crocodilian genomes to illuminate the evolution of archosaurs and amniotes.</title>
        <authorList>
            <person name="St John J.A."/>
            <person name="Braun E.L."/>
            <person name="Isberg S.R."/>
            <person name="Miles L.G."/>
            <person name="Chong A.Y."/>
            <person name="Gongora J."/>
            <person name="Dalzell P."/>
            <person name="Moran C."/>
            <person name="Bed'hom B."/>
            <person name="Abzhanov A."/>
            <person name="Burgess S.C."/>
            <person name="Cooksey A.M."/>
            <person name="Castoe T.A."/>
            <person name="Crawford N.G."/>
            <person name="Densmore L.D."/>
            <person name="Drew J.C."/>
            <person name="Edwards S.V."/>
            <person name="Faircloth B.C."/>
            <person name="Fujita M.K."/>
            <person name="Greenwold M.J."/>
            <person name="Hoffmann F.G."/>
            <person name="Howard J.M."/>
            <person name="Iguchi T."/>
            <person name="Janes D.E."/>
            <person name="Khan S.Y."/>
            <person name="Kohno S."/>
            <person name="de Koning A.J."/>
            <person name="Lance S.L."/>
            <person name="McCarthy F.M."/>
            <person name="McCormack J.E."/>
            <person name="Merchant M.E."/>
            <person name="Peterson D.G."/>
            <person name="Pollock D.D."/>
            <person name="Pourmand N."/>
            <person name="Raney B.J."/>
            <person name="Roessler K.A."/>
            <person name="Sanford J.R."/>
            <person name="Sawyer R.H."/>
            <person name="Schmidt C.J."/>
            <person name="Triplett E.W."/>
            <person name="Tuberville T.D."/>
            <person name="Venegas-Anaya M."/>
            <person name="Howard J.T."/>
            <person name="Jarvis E.D."/>
            <person name="Guillette L.J.Jr."/>
            <person name="Glenn T.C."/>
            <person name="Green R.E."/>
            <person name="Ray D.A."/>
        </authorList>
    </citation>
    <scope>NUCLEOTIDE SEQUENCE [LARGE SCALE GENOMIC DNA]</scope>
    <source>
        <strain evidence="2">KSC_2009_1</strain>
    </source>
</reference>
<sequence length="66" mass="6873">MRNVSPPGVLYLHTGPRPGSSSSALLGCQLLVFPLNESIPGLAAETAVTRTRHPAMIPVSAEATPH</sequence>
<evidence type="ECO:0000256" key="1">
    <source>
        <dbReference type="SAM" id="MobiDB-lite"/>
    </source>
</evidence>
<dbReference type="AlphaFoldDB" id="A0A151NZ85"/>
<comment type="caution">
    <text evidence="2">The sequence shown here is derived from an EMBL/GenBank/DDBJ whole genome shotgun (WGS) entry which is preliminary data.</text>
</comment>
<gene>
    <name evidence="2" type="ORF">Y1Q_0002813</name>
</gene>
<dbReference type="PROSITE" id="PS51257">
    <property type="entry name" value="PROKAR_LIPOPROTEIN"/>
    <property type="match status" value="1"/>
</dbReference>
<feature type="region of interest" description="Disordered" evidence="1">
    <location>
        <begin position="1"/>
        <end position="20"/>
    </location>
</feature>
<keyword evidence="3" id="KW-1185">Reference proteome</keyword>